<dbReference type="Pfam" id="PF08544">
    <property type="entry name" value="GHMP_kinases_C"/>
    <property type="match status" value="1"/>
</dbReference>
<dbReference type="GO" id="GO:0004413">
    <property type="term" value="F:homoserine kinase activity"/>
    <property type="evidence" value="ECO:0007669"/>
    <property type="project" value="UniProtKB-UniRule"/>
</dbReference>
<dbReference type="AlphaFoldDB" id="A0A1S1Z2E5"/>
<feature type="domain" description="GHMP kinase C-terminal" evidence="14">
    <location>
        <begin position="211"/>
        <end position="282"/>
    </location>
</feature>
<comment type="catalytic activity">
    <reaction evidence="11 12">
        <text>L-homoserine + ATP = O-phospho-L-homoserine + ADP + H(+)</text>
        <dbReference type="Rhea" id="RHEA:13985"/>
        <dbReference type="ChEBI" id="CHEBI:15378"/>
        <dbReference type="ChEBI" id="CHEBI:30616"/>
        <dbReference type="ChEBI" id="CHEBI:57476"/>
        <dbReference type="ChEBI" id="CHEBI:57590"/>
        <dbReference type="ChEBI" id="CHEBI:456216"/>
        <dbReference type="EC" id="2.7.1.39"/>
    </reaction>
</comment>
<dbReference type="InterPro" id="IPR006203">
    <property type="entry name" value="GHMP_knse_ATP-bd_CS"/>
</dbReference>
<dbReference type="PANTHER" id="PTHR20861:SF1">
    <property type="entry name" value="HOMOSERINE KINASE"/>
    <property type="match status" value="1"/>
</dbReference>
<evidence type="ECO:0000256" key="12">
    <source>
        <dbReference type="HAMAP-Rule" id="MF_00384"/>
    </source>
</evidence>
<dbReference type="OrthoDB" id="9769912at2"/>
<accession>A0A1S1Z2E5</accession>
<keyword evidence="16" id="KW-1185">Reference proteome</keyword>
<keyword evidence="8 12" id="KW-0547">Nucleotide-binding</keyword>
<evidence type="ECO:0000259" key="13">
    <source>
        <dbReference type="Pfam" id="PF00288"/>
    </source>
</evidence>
<dbReference type="Gene3D" id="3.30.70.890">
    <property type="entry name" value="GHMP kinase, C-terminal domain"/>
    <property type="match status" value="1"/>
</dbReference>
<dbReference type="Gene3D" id="3.30.230.10">
    <property type="match status" value="1"/>
</dbReference>
<dbReference type="PRINTS" id="PR00958">
    <property type="entry name" value="HOMSERKINASE"/>
</dbReference>
<evidence type="ECO:0000256" key="7">
    <source>
        <dbReference type="ARBA" id="ARBA00022697"/>
    </source>
</evidence>
<dbReference type="Proteomes" id="UP000179797">
    <property type="component" value="Unassembled WGS sequence"/>
</dbReference>
<evidence type="ECO:0000259" key="14">
    <source>
        <dbReference type="Pfam" id="PF08544"/>
    </source>
</evidence>
<feature type="binding site" evidence="12">
    <location>
        <begin position="91"/>
        <end position="101"/>
    </location>
    <ligand>
        <name>ATP</name>
        <dbReference type="ChEBI" id="CHEBI:30616"/>
    </ligand>
</feature>
<evidence type="ECO:0000313" key="16">
    <source>
        <dbReference type="Proteomes" id="UP000179797"/>
    </source>
</evidence>
<evidence type="ECO:0000256" key="11">
    <source>
        <dbReference type="ARBA" id="ARBA00049375"/>
    </source>
</evidence>
<dbReference type="PROSITE" id="PS00627">
    <property type="entry name" value="GHMP_KINASES_ATP"/>
    <property type="match status" value="1"/>
</dbReference>
<name>A0A1S1Z2E5_FLAPC</name>
<dbReference type="SUPFAM" id="SSF55060">
    <property type="entry name" value="GHMP Kinase, C-terminal domain"/>
    <property type="match status" value="1"/>
</dbReference>
<keyword evidence="5 12" id="KW-0028">Amino-acid biosynthesis</keyword>
<comment type="similarity">
    <text evidence="2 12">Belongs to the GHMP kinase family. Homoserine kinase subfamily.</text>
</comment>
<evidence type="ECO:0000313" key="15">
    <source>
        <dbReference type="EMBL" id="OHX67440.1"/>
    </source>
</evidence>
<dbReference type="InterPro" id="IPR013750">
    <property type="entry name" value="GHMP_kinase_C_dom"/>
</dbReference>
<evidence type="ECO:0000256" key="4">
    <source>
        <dbReference type="ARBA" id="ARBA00017858"/>
    </source>
</evidence>
<dbReference type="PANTHER" id="PTHR20861">
    <property type="entry name" value="HOMOSERINE/4-DIPHOSPHOCYTIDYL-2-C-METHYL-D-ERYTHRITOL KINASE"/>
    <property type="match status" value="1"/>
</dbReference>
<dbReference type="PIRSF" id="PIRSF000676">
    <property type="entry name" value="Homoser_kin"/>
    <property type="match status" value="1"/>
</dbReference>
<dbReference type="GO" id="GO:0005737">
    <property type="term" value="C:cytoplasm"/>
    <property type="evidence" value="ECO:0007669"/>
    <property type="project" value="UniProtKB-SubCell"/>
</dbReference>
<dbReference type="InterPro" id="IPR020568">
    <property type="entry name" value="Ribosomal_Su5_D2-typ_SF"/>
</dbReference>
<protein>
    <recommendedName>
        <fullName evidence="4 12">Homoserine kinase</fullName>
        <shortName evidence="12">HK</shortName>
        <shortName evidence="12">HSK</shortName>
        <ecNumber evidence="3 12">2.7.1.39</ecNumber>
    </recommendedName>
</protein>
<keyword evidence="7 12" id="KW-0791">Threonine biosynthesis</keyword>
<dbReference type="SUPFAM" id="SSF54211">
    <property type="entry name" value="Ribosomal protein S5 domain 2-like"/>
    <property type="match status" value="1"/>
</dbReference>
<comment type="pathway">
    <text evidence="1 12">Amino-acid biosynthesis; L-threonine biosynthesis; L-threonine from L-aspartate: step 4/5.</text>
</comment>
<dbReference type="InterPro" id="IPR006204">
    <property type="entry name" value="GHMP_kinase_N_dom"/>
</dbReference>
<dbReference type="EC" id="2.7.1.39" evidence="3 12"/>
<dbReference type="Pfam" id="PF00288">
    <property type="entry name" value="GHMP_kinases_N"/>
    <property type="match status" value="1"/>
</dbReference>
<keyword evidence="12" id="KW-0963">Cytoplasm</keyword>
<proteinExistence type="inferred from homology"/>
<dbReference type="UniPathway" id="UPA00050">
    <property type="reaction ID" value="UER00064"/>
</dbReference>
<dbReference type="InterPro" id="IPR014721">
    <property type="entry name" value="Ribsml_uS5_D2-typ_fold_subgr"/>
</dbReference>
<evidence type="ECO:0000256" key="6">
    <source>
        <dbReference type="ARBA" id="ARBA00022679"/>
    </source>
</evidence>
<evidence type="ECO:0000256" key="8">
    <source>
        <dbReference type="ARBA" id="ARBA00022741"/>
    </source>
</evidence>
<dbReference type="HAMAP" id="MF_00384">
    <property type="entry name" value="Homoser_kinase"/>
    <property type="match status" value="1"/>
</dbReference>
<dbReference type="GO" id="GO:0009088">
    <property type="term" value="P:threonine biosynthetic process"/>
    <property type="evidence" value="ECO:0007669"/>
    <property type="project" value="UniProtKB-UniRule"/>
</dbReference>
<sequence>MKEVKAFAPATVANVACGFDILGFAVDSPGDEIEMKLVDKPGIVIKDITGDEGRLSKNPRDNTATVSVYQFLEKIGAEKAGIEVTLHKKMPFGSGLGSSSASTVAGAFAVNALFDNPLSMEELLPFAMEGERVACGAAHADNVAPALYGGFVLVRSYDPLDVVRLNVPEELCCAVVHPHIEVSTKDARNILRGEIPLVDAVRQWGNVGGLIAGLEQENYDLIGRSLQDVIVEPIRSMLIPGFDEVKRAAIYAGSMGTAISGSGPSIFSLCKGMEKAERIANAKVEAFKAIGIDSDKFVSKVNKEGPKIIY</sequence>
<dbReference type="InterPro" id="IPR000870">
    <property type="entry name" value="Homoserine_kinase"/>
</dbReference>
<comment type="function">
    <text evidence="12">Catalyzes the ATP-dependent phosphorylation of L-homoserine to L-homoserine phosphate.</text>
</comment>
<evidence type="ECO:0000256" key="1">
    <source>
        <dbReference type="ARBA" id="ARBA00005015"/>
    </source>
</evidence>
<evidence type="ECO:0000256" key="3">
    <source>
        <dbReference type="ARBA" id="ARBA00012078"/>
    </source>
</evidence>
<dbReference type="GO" id="GO:0005524">
    <property type="term" value="F:ATP binding"/>
    <property type="evidence" value="ECO:0007669"/>
    <property type="project" value="UniProtKB-UniRule"/>
</dbReference>
<dbReference type="NCBIfam" id="TIGR00191">
    <property type="entry name" value="thrB"/>
    <property type="match status" value="1"/>
</dbReference>
<dbReference type="NCBIfam" id="NF002288">
    <property type="entry name" value="PRK01212.1-4"/>
    <property type="match status" value="1"/>
</dbReference>
<keyword evidence="6 12" id="KW-0808">Transferase</keyword>
<comment type="subcellular location">
    <subcellularLocation>
        <location evidence="12">Cytoplasm</location>
    </subcellularLocation>
</comment>
<dbReference type="InterPro" id="IPR036554">
    <property type="entry name" value="GHMP_kinase_C_sf"/>
</dbReference>
<reference evidence="15 16" key="1">
    <citation type="journal article" date="2012" name="Int. J. Syst. Evol. Microbiol.">
        <title>Flammeovirga pacifica sp. nov., isolated from deep-sea sediment.</title>
        <authorList>
            <person name="Xu H."/>
            <person name="Fu Y."/>
            <person name="Yang N."/>
            <person name="Ding Z."/>
            <person name="Lai Q."/>
            <person name="Zeng R."/>
        </authorList>
    </citation>
    <scope>NUCLEOTIDE SEQUENCE [LARGE SCALE GENOMIC DNA]</scope>
    <source>
        <strain evidence="16">DSM 24597 / LMG 26175 / WPAGA1</strain>
    </source>
</reference>
<dbReference type="STRING" id="915059.NH26_14355"/>
<feature type="domain" description="GHMP kinase N-terminal" evidence="13">
    <location>
        <begin position="68"/>
        <end position="150"/>
    </location>
</feature>
<evidence type="ECO:0000256" key="10">
    <source>
        <dbReference type="ARBA" id="ARBA00022840"/>
    </source>
</evidence>
<organism evidence="15 16">
    <name type="scientific">Flammeovirga pacifica</name>
    <dbReference type="NCBI Taxonomy" id="915059"/>
    <lineage>
        <taxon>Bacteria</taxon>
        <taxon>Pseudomonadati</taxon>
        <taxon>Bacteroidota</taxon>
        <taxon>Cytophagia</taxon>
        <taxon>Cytophagales</taxon>
        <taxon>Flammeovirgaceae</taxon>
        <taxon>Flammeovirga</taxon>
    </lineage>
</organism>
<gene>
    <name evidence="12" type="primary">thrB</name>
    <name evidence="15" type="ORF">NH26_14355</name>
</gene>
<evidence type="ECO:0000256" key="9">
    <source>
        <dbReference type="ARBA" id="ARBA00022777"/>
    </source>
</evidence>
<keyword evidence="9 12" id="KW-0418">Kinase</keyword>
<dbReference type="RefSeq" id="WP_044228607.1">
    <property type="nucleotide sequence ID" value="NZ_JRYR02000001.1"/>
</dbReference>
<dbReference type="EMBL" id="JRYR02000001">
    <property type="protein sequence ID" value="OHX67440.1"/>
    <property type="molecule type" value="Genomic_DNA"/>
</dbReference>
<comment type="caution">
    <text evidence="15">The sequence shown here is derived from an EMBL/GenBank/DDBJ whole genome shotgun (WGS) entry which is preliminary data.</text>
</comment>
<evidence type="ECO:0000256" key="5">
    <source>
        <dbReference type="ARBA" id="ARBA00022605"/>
    </source>
</evidence>
<evidence type="ECO:0000256" key="2">
    <source>
        <dbReference type="ARBA" id="ARBA00007370"/>
    </source>
</evidence>
<keyword evidence="10 12" id="KW-0067">ATP-binding</keyword>